<dbReference type="Proteomes" id="UP000774326">
    <property type="component" value="Unassembled WGS sequence"/>
</dbReference>
<comment type="caution">
    <text evidence="2">The sequence shown here is derived from an EMBL/GenBank/DDBJ whole genome shotgun (WGS) entry which is preliminary data.</text>
</comment>
<feature type="domain" description="Ig-like" evidence="1">
    <location>
        <begin position="1"/>
        <end position="96"/>
    </location>
</feature>
<evidence type="ECO:0000259" key="1">
    <source>
        <dbReference type="PROSITE" id="PS50835"/>
    </source>
</evidence>
<name>A0A9P8Q5C4_WICPI</name>
<keyword evidence="3" id="KW-1185">Reference proteome</keyword>
<proteinExistence type="predicted"/>
<gene>
    <name evidence="2" type="ORF">WICPIJ_005957</name>
</gene>
<dbReference type="InterPro" id="IPR007110">
    <property type="entry name" value="Ig-like_dom"/>
</dbReference>
<sequence length="96" mass="11211">MTLLCKISKTVLYWACVSLEDNRVNSLDWNWFLNSFMFVAMAGKFLMKVLFSKLRIEDSWFTTVRTLENTSSLSVSSNSSKFNSKKKYCCKSTYFL</sequence>
<reference evidence="2" key="2">
    <citation type="submission" date="2021-01" db="EMBL/GenBank/DDBJ databases">
        <authorList>
            <person name="Schikora-Tamarit M.A."/>
        </authorList>
    </citation>
    <scope>NUCLEOTIDE SEQUENCE</scope>
    <source>
        <strain evidence="2">CBS2887</strain>
    </source>
</reference>
<evidence type="ECO:0000313" key="3">
    <source>
        <dbReference type="Proteomes" id="UP000774326"/>
    </source>
</evidence>
<protein>
    <recommendedName>
        <fullName evidence="1">Ig-like domain-containing protein</fullName>
    </recommendedName>
</protein>
<accession>A0A9P8Q5C4</accession>
<dbReference type="EMBL" id="JAEUBG010003237">
    <property type="protein sequence ID" value="KAH3683084.1"/>
    <property type="molecule type" value="Genomic_DNA"/>
</dbReference>
<organism evidence="2 3">
    <name type="scientific">Wickerhamomyces pijperi</name>
    <name type="common">Yeast</name>
    <name type="synonym">Pichia pijperi</name>
    <dbReference type="NCBI Taxonomy" id="599730"/>
    <lineage>
        <taxon>Eukaryota</taxon>
        <taxon>Fungi</taxon>
        <taxon>Dikarya</taxon>
        <taxon>Ascomycota</taxon>
        <taxon>Saccharomycotina</taxon>
        <taxon>Saccharomycetes</taxon>
        <taxon>Phaffomycetales</taxon>
        <taxon>Wickerhamomycetaceae</taxon>
        <taxon>Wickerhamomyces</taxon>
    </lineage>
</organism>
<evidence type="ECO:0000313" key="2">
    <source>
        <dbReference type="EMBL" id="KAH3683084.1"/>
    </source>
</evidence>
<dbReference type="AlphaFoldDB" id="A0A9P8Q5C4"/>
<reference evidence="2" key="1">
    <citation type="journal article" date="2021" name="Open Biol.">
        <title>Shared evolutionary footprints suggest mitochondrial oxidative damage underlies multiple complex I losses in fungi.</title>
        <authorList>
            <person name="Schikora-Tamarit M.A."/>
            <person name="Marcet-Houben M."/>
            <person name="Nosek J."/>
            <person name="Gabaldon T."/>
        </authorList>
    </citation>
    <scope>NUCLEOTIDE SEQUENCE</scope>
    <source>
        <strain evidence="2">CBS2887</strain>
    </source>
</reference>
<dbReference type="PROSITE" id="PS50835">
    <property type="entry name" value="IG_LIKE"/>
    <property type="match status" value="1"/>
</dbReference>